<reference evidence="1 2" key="1">
    <citation type="journal article" date="2023" name="Sci. Data">
        <title>Genome assembly of the Korean intertidal mud-creeper Batillaria attramentaria.</title>
        <authorList>
            <person name="Patra A.K."/>
            <person name="Ho P.T."/>
            <person name="Jun S."/>
            <person name="Lee S.J."/>
            <person name="Kim Y."/>
            <person name="Won Y.J."/>
        </authorList>
    </citation>
    <scope>NUCLEOTIDE SEQUENCE [LARGE SCALE GENOMIC DNA]</scope>
    <source>
        <strain evidence="1">Wonlab-2016</strain>
    </source>
</reference>
<keyword evidence="2" id="KW-1185">Reference proteome</keyword>
<comment type="caution">
    <text evidence="1">The sequence shown here is derived from an EMBL/GenBank/DDBJ whole genome shotgun (WGS) entry which is preliminary data.</text>
</comment>
<evidence type="ECO:0000313" key="2">
    <source>
        <dbReference type="Proteomes" id="UP001519460"/>
    </source>
</evidence>
<dbReference type="EMBL" id="JACVVK020000102">
    <property type="protein sequence ID" value="KAK7492576.1"/>
    <property type="molecule type" value="Genomic_DNA"/>
</dbReference>
<sequence length="117" mass="13173">MERPLFQDPCIAFSILTRGAQNGSYLKADSQNEFFKHNASNRGDRTFTHLTLRMAAAAACPLVGTVAECSQEMNTSSLVVFLGKNLTLCYAELYSFIKCADRKYSMPRQLAWYSSVW</sequence>
<accession>A0ABD0KZX8</accession>
<proteinExistence type="predicted"/>
<dbReference type="AlphaFoldDB" id="A0ABD0KZX8"/>
<organism evidence="1 2">
    <name type="scientific">Batillaria attramentaria</name>
    <dbReference type="NCBI Taxonomy" id="370345"/>
    <lineage>
        <taxon>Eukaryota</taxon>
        <taxon>Metazoa</taxon>
        <taxon>Spiralia</taxon>
        <taxon>Lophotrochozoa</taxon>
        <taxon>Mollusca</taxon>
        <taxon>Gastropoda</taxon>
        <taxon>Caenogastropoda</taxon>
        <taxon>Sorbeoconcha</taxon>
        <taxon>Cerithioidea</taxon>
        <taxon>Batillariidae</taxon>
        <taxon>Batillaria</taxon>
    </lineage>
</organism>
<evidence type="ECO:0000313" key="1">
    <source>
        <dbReference type="EMBL" id="KAK7492576.1"/>
    </source>
</evidence>
<protein>
    <submittedName>
        <fullName evidence="1">Uncharacterized protein</fullName>
    </submittedName>
</protein>
<name>A0ABD0KZX8_9CAEN</name>
<gene>
    <name evidence="1" type="ORF">BaRGS_00016242</name>
</gene>
<dbReference type="Proteomes" id="UP001519460">
    <property type="component" value="Unassembled WGS sequence"/>
</dbReference>